<keyword evidence="1" id="KW-0732">Signal</keyword>
<evidence type="ECO:0008006" key="4">
    <source>
        <dbReference type="Google" id="ProtNLM"/>
    </source>
</evidence>
<accession>A0A0B8T2X2</accession>
<sequence length="286" mass="32008">MIVRLMKKYLLCCLTTSALLLSCSKEAELTEPESEEKPVESSLLDNVSVKASKTKVNIFENVFFTMYVGKDENSASPLLLLGETELFDSAIWSVPEILYAKSTPSSVRGSMAQAFATPGVYKFSLSFFKKEKIIQSRELSVEVVDQRDFLNIVWDEGDKNDEGNFNPAAKDYFLSTKYNNGAIPYVVLNISFSPQGTSDLNFEKRIEEGGVELAAFFTSLYGDATLNAINIPELEGLSALYDRLFHNKMKDAKPKAIWQTNTTNIVIIEREDTSGLKYYSAIAEQK</sequence>
<dbReference type="AlphaFoldDB" id="A0A0B8T2X2"/>
<organism evidence="2 3">
    <name type="scientific">Sphingobacterium deserti</name>
    <dbReference type="NCBI Taxonomy" id="1229276"/>
    <lineage>
        <taxon>Bacteria</taxon>
        <taxon>Pseudomonadati</taxon>
        <taxon>Bacteroidota</taxon>
        <taxon>Sphingobacteriia</taxon>
        <taxon>Sphingobacteriales</taxon>
        <taxon>Sphingobacteriaceae</taxon>
        <taxon>Sphingobacterium</taxon>
    </lineage>
</organism>
<feature type="chain" id="PRO_5002138598" description="Lipoprotein" evidence="1">
    <location>
        <begin position="28"/>
        <end position="286"/>
    </location>
</feature>
<protein>
    <recommendedName>
        <fullName evidence="4">Lipoprotein</fullName>
    </recommendedName>
</protein>
<evidence type="ECO:0000313" key="2">
    <source>
        <dbReference type="EMBL" id="KGE15722.1"/>
    </source>
</evidence>
<dbReference type="Proteomes" id="UP000031802">
    <property type="component" value="Unassembled WGS sequence"/>
</dbReference>
<comment type="caution">
    <text evidence="2">The sequence shown here is derived from an EMBL/GenBank/DDBJ whole genome shotgun (WGS) entry which is preliminary data.</text>
</comment>
<feature type="signal peptide" evidence="1">
    <location>
        <begin position="1"/>
        <end position="27"/>
    </location>
</feature>
<name>A0A0B8T2X2_9SPHI</name>
<evidence type="ECO:0000256" key="1">
    <source>
        <dbReference type="SAM" id="SignalP"/>
    </source>
</evidence>
<dbReference type="PROSITE" id="PS51257">
    <property type="entry name" value="PROKAR_LIPOPROTEIN"/>
    <property type="match status" value="1"/>
</dbReference>
<reference evidence="2 3" key="2">
    <citation type="journal article" date="2015" name="PLoS ONE">
        <title>Whole-Genome Optical Mapping and Finished Genome Sequence of Sphingobacterium deserti sp. nov., a New Species Isolated from the Western Desert of China.</title>
        <authorList>
            <person name="Teng C."/>
            <person name="Zhou Z."/>
            <person name="Molnar I."/>
            <person name="Li X."/>
            <person name="Tang R."/>
            <person name="Chen M."/>
            <person name="Wang L."/>
            <person name="Su S."/>
            <person name="Zhang W."/>
            <person name="Lin M."/>
        </authorList>
    </citation>
    <scope>NUCLEOTIDE SEQUENCE [LARGE SCALE GENOMIC DNA]</scope>
    <source>
        <strain evidence="3">ACCC05744</strain>
    </source>
</reference>
<dbReference type="EMBL" id="JJMU01000008">
    <property type="protein sequence ID" value="KGE15722.1"/>
    <property type="molecule type" value="Genomic_DNA"/>
</dbReference>
<gene>
    <name evidence="2" type="ORF">DI53_0500</name>
</gene>
<keyword evidence="3" id="KW-1185">Reference proteome</keyword>
<dbReference type="PATRIC" id="fig|1229276.3.peg.520"/>
<reference evidence="3" key="1">
    <citation type="submission" date="2014-04" db="EMBL/GenBank/DDBJ databases">
        <title>Whole-Genome optical mapping and complete genome sequence of Sphingobacterium deserti sp. nov., a new spaces isolated from desert in the west of China.</title>
        <authorList>
            <person name="Teng C."/>
            <person name="Zhou Z."/>
            <person name="Li X."/>
            <person name="Chen M."/>
            <person name="Lin M."/>
            <person name="Wang L."/>
            <person name="Su S."/>
            <person name="Zhang C."/>
            <person name="Zhang W."/>
        </authorList>
    </citation>
    <scope>NUCLEOTIDE SEQUENCE [LARGE SCALE GENOMIC DNA]</scope>
    <source>
        <strain evidence="3">ACCC05744</strain>
    </source>
</reference>
<proteinExistence type="predicted"/>
<evidence type="ECO:0000313" key="3">
    <source>
        <dbReference type="Proteomes" id="UP000031802"/>
    </source>
</evidence>